<keyword evidence="2" id="KW-0548">Nucleotidyltransferase</keyword>
<dbReference type="GeneID" id="301338944"/>
<dbReference type="KEGG" id="sog:RA178_07130"/>
<keyword evidence="1 4" id="KW-0808">Transferase</keyword>
<dbReference type="RefSeq" id="WP_306685022.1">
    <property type="nucleotide sequence ID" value="NZ_CP132914.1"/>
</dbReference>
<sequence length="576" mass="65191">MKTIAIVGARLNSSRLPGKHLLHLAGKPMIERLWCRLTRCKEIDDIILATTADDYNRPLVNWSQDQNVNCFTFEGDVNDLMGRLDAVINTFQPQYIVYICGDCPLVDPDFIDHAIKELKRHPIKDSIVLTEGIMSIHEGMAFYSFTGWKKLLVASQSDMSREHVGYADKLIPVLEKLNITDSDDFSAIKHRISVDTHADYLFMEKIYQRWFQENTSDSIVNLKWVQSQLLADPELRALNNHVQQKRPDTHYKKAHILCHAGKDIGMGHLKRSAFIANLLQEHLSLGVTLHIVGDKRTDLTWLQSTAIWYKNEQSALSQMLENSTALWIVDIHPHYIDKVLLNSALTKAKSANTKLLAIDKTDADINFLVDAIFVPAFFCQSASDKTTYGWSHYLFTPQKIVPKEKQVLITTGGSDALQYGSWLPAIIETQVPTTYKITWVQGPYADNPKLPNQERWAHVINPENLPELMSKSEIVICCYGISLFEAIASGSLTLLLPTDSLCEPQELDALEKAECCLISRSRETITQGIQALFTSESQMFRERCLNNADQHSLEIEGGNKLCQLVSRLIEDAHVKL</sequence>
<evidence type="ECO:0000313" key="4">
    <source>
        <dbReference type="EMBL" id="WMB74376.1"/>
    </source>
</evidence>
<name>A0AA50Q7M4_9GAMM</name>
<dbReference type="Pfam" id="PF02348">
    <property type="entry name" value="CTP_transf_3"/>
    <property type="match status" value="1"/>
</dbReference>
<dbReference type="Proteomes" id="UP001236800">
    <property type="component" value="Chromosome"/>
</dbReference>
<organism evidence="4">
    <name type="scientific">Shewanella oncorhynchi</name>
    <dbReference type="NCBI Taxonomy" id="2726434"/>
    <lineage>
        <taxon>Bacteria</taxon>
        <taxon>Pseudomonadati</taxon>
        <taxon>Pseudomonadota</taxon>
        <taxon>Gammaproteobacteria</taxon>
        <taxon>Alteromonadales</taxon>
        <taxon>Shewanellaceae</taxon>
        <taxon>Shewanella</taxon>
    </lineage>
</organism>
<dbReference type="Gene3D" id="3.90.550.10">
    <property type="entry name" value="Spore Coat Polysaccharide Biosynthesis Protein SpsA, Chain A"/>
    <property type="match status" value="1"/>
</dbReference>
<dbReference type="SUPFAM" id="SSF53448">
    <property type="entry name" value="Nucleotide-diphospho-sugar transferases"/>
    <property type="match status" value="1"/>
</dbReference>
<dbReference type="Gene3D" id="3.40.50.2000">
    <property type="entry name" value="Glycogen Phosphorylase B"/>
    <property type="match status" value="1"/>
</dbReference>
<accession>A0AA50Q7M4</accession>
<dbReference type="GO" id="GO:0005829">
    <property type="term" value="C:cytosol"/>
    <property type="evidence" value="ECO:0007669"/>
    <property type="project" value="TreeGrafter"/>
</dbReference>
<evidence type="ECO:0000256" key="3">
    <source>
        <dbReference type="ARBA" id="ARBA00022985"/>
    </source>
</evidence>
<evidence type="ECO:0000256" key="2">
    <source>
        <dbReference type="ARBA" id="ARBA00022695"/>
    </source>
</evidence>
<proteinExistence type="predicted"/>
<evidence type="ECO:0000256" key="1">
    <source>
        <dbReference type="ARBA" id="ARBA00022679"/>
    </source>
</evidence>
<dbReference type="InterPro" id="IPR029044">
    <property type="entry name" value="Nucleotide-diphossugar_trans"/>
</dbReference>
<reference evidence="4" key="1">
    <citation type="submission" date="2023-08" db="EMBL/GenBank/DDBJ databases">
        <title>Complete genome sequence of Shewanella oncorhynchi Z-P2, a siderophore putrebactin-producing bacterium.</title>
        <authorList>
            <person name="Zhang Y."/>
        </authorList>
    </citation>
    <scope>NUCLEOTIDE SEQUENCE</scope>
    <source>
        <strain evidence="4">Z-P2</strain>
    </source>
</reference>
<dbReference type="PANTHER" id="PTHR42866:SF2">
    <property type="entry name" value="3-DEOXY-MANNO-OCTULOSONATE CYTIDYLYLTRANSFERASE, MITOCHONDRIAL"/>
    <property type="match status" value="1"/>
</dbReference>
<dbReference type="AlphaFoldDB" id="A0AA50Q7M4"/>
<protein>
    <submittedName>
        <fullName evidence="4">NTP transferase domain-containing protein</fullName>
    </submittedName>
</protein>
<keyword evidence="3" id="KW-0448">Lipopolysaccharide biosynthesis</keyword>
<dbReference type="GO" id="GO:0009103">
    <property type="term" value="P:lipopolysaccharide biosynthetic process"/>
    <property type="evidence" value="ECO:0007669"/>
    <property type="project" value="UniProtKB-KW"/>
</dbReference>
<dbReference type="GO" id="GO:0008690">
    <property type="term" value="F:3-deoxy-manno-octulosonate cytidylyltransferase activity"/>
    <property type="evidence" value="ECO:0007669"/>
    <property type="project" value="TreeGrafter"/>
</dbReference>
<dbReference type="EMBL" id="CP132914">
    <property type="protein sequence ID" value="WMB74376.1"/>
    <property type="molecule type" value="Genomic_DNA"/>
</dbReference>
<dbReference type="PANTHER" id="PTHR42866">
    <property type="entry name" value="3-DEOXY-MANNO-OCTULOSONATE CYTIDYLYLTRANSFERASE"/>
    <property type="match status" value="1"/>
</dbReference>
<dbReference type="InterPro" id="IPR003329">
    <property type="entry name" value="Cytidylyl_trans"/>
</dbReference>
<gene>
    <name evidence="4" type="ORF">RA178_07130</name>
</gene>